<evidence type="ECO:0008006" key="3">
    <source>
        <dbReference type="Google" id="ProtNLM"/>
    </source>
</evidence>
<organism evidence="1 2">
    <name type="scientific">Motilimonas cestriensis</name>
    <dbReference type="NCBI Taxonomy" id="2742685"/>
    <lineage>
        <taxon>Bacteria</taxon>
        <taxon>Pseudomonadati</taxon>
        <taxon>Pseudomonadota</taxon>
        <taxon>Gammaproteobacteria</taxon>
        <taxon>Alteromonadales</taxon>
        <taxon>Alteromonadales genera incertae sedis</taxon>
        <taxon>Motilimonas</taxon>
    </lineage>
</organism>
<comment type="caution">
    <text evidence="1">The sequence shown here is derived from an EMBL/GenBank/DDBJ whole genome shotgun (WGS) entry which is preliminary data.</text>
</comment>
<reference evidence="1 2" key="1">
    <citation type="journal article" date="2022" name="Environ. Microbiol. Rep.">
        <title>Eco-phylogenetic analyses reveal divergent evolution of vitamin B12 metabolism in the marine bacterial family 'Psychromonadaceae'.</title>
        <authorList>
            <person name="Jin X."/>
            <person name="Yang Y."/>
            <person name="Cao H."/>
            <person name="Gao B."/>
            <person name="Zhao Z."/>
        </authorList>
    </citation>
    <scope>NUCLEOTIDE SEQUENCE [LARGE SCALE GENOMIC DNA]</scope>
    <source>
        <strain evidence="1 2">MKS20</strain>
    </source>
</reference>
<name>A0ABS8WFW6_9GAMM</name>
<evidence type="ECO:0000313" key="1">
    <source>
        <dbReference type="EMBL" id="MCE2597203.1"/>
    </source>
</evidence>
<accession>A0ABS8WFW6</accession>
<dbReference type="NCBIfam" id="TIGR01725">
    <property type="entry name" value="phge_HK97_gp10"/>
    <property type="match status" value="1"/>
</dbReference>
<gene>
    <name evidence="1" type="ORF">K6Y31_20730</name>
</gene>
<proteinExistence type="predicted"/>
<dbReference type="RefSeq" id="WP_233054954.1">
    <property type="nucleotide sequence ID" value="NZ_JAIMJA010000035.1"/>
</dbReference>
<evidence type="ECO:0000313" key="2">
    <source>
        <dbReference type="Proteomes" id="UP001201273"/>
    </source>
</evidence>
<keyword evidence="2" id="KW-1185">Reference proteome</keyword>
<protein>
    <recommendedName>
        <fullName evidence="3">Phage protein, HK97 gp10 family</fullName>
    </recommendedName>
</protein>
<dbReference type="Proteomes" id="UP001201273">
    <property type="component" value="Unassembled WGS sequence"/>
</dbReference>
<dbReference type="InterPro" id="IPR010064">
    <property type="entry name" value="HK97-gp10_tail"/>
</dbReference>
<dbReference type="EMBL" id="JAIMJA010000035">
    <property type="protein sequence ID" value="MCE2597203.1"/>
    <property type="molecule type" value="Genomic_DNA"/>
</dbReference>
<sequence length="141" mass="15216">MIDQWSVSGLKELDDKLTELGAKVGTRVLRKAGREAMTGVALSMAMGAGFDPDNKGEHMRDAIKITGKKQDKKGGADNAVAIRVGPSKKHAQKAIAQEYGREGQAADPFMRPALAENRHKIVGTFRTVLATEILKAVSKMK</sequence>